<evidence type="ECO:0000256" key="3">
    <source>
        <dbReference type="ARBA" id="ARBA00022553"/>
    </source>
</evidence>
<dbReference type="RefSeq" id="WP_378268645.1">
    <property type="nucleotide sequence ID" value="NZ_JBHUKR010000019.1"/>
</dbReference>
<dbReference type="CDD" id="cd19543">
    <property type="entry name" value="DCL_NRPS"/>
    <property type="match status" value="2"/>
</dbReference>
<keyword evidence="4" id="KW-0677">Repeat</keyword>
<dbReference type="Gene3D" id="3.40.50.980">
    <property type="match status" value="10"/>
</dbReference>
<evidence type="ECO:0000313" key="8">
    <source>
        <dbReference type="EMBL" id="MFD2420538.1"/>
    </source>
</evidence>
<dbReference type="InterPro" id="IPR042099">
    <property type="entry name" value="ANL_N_sf"/>
</dbReference>
<comment type="cofactor">
    <cofactor evidence="1">
        <name>pantetheine 4'-phosphate</name>
        <dbReference type="ChEBI" id="CHEBI:47942"/>
    </cofactor>
</comment>
<dbReference type="Gene3D" id="3.30.559.10">
    <property type="entry name" value="Chloramphenicol acetyltransferase-like domain"/>
    <property type="match status" value="8"/>
</dbReference>
<name>A0ABW5G0I4_9PSEU</name>
<dbReference type="InterPro" id="IPR020806">
    <property type="entry name" value="PKS_PP-bd"/>
</dbReference>
<dbReference type="Pfam" id="PF00668">
    <property type="entry name" value="Condensation"/>
    <property type="match status" value="8"/>
</dbReference>
<accession>A0ABW5G0I4</accession>
<dbReference type="InterPro" id="IPR045851">
    <property type="entry name" value="AMP-bd_C_sf"/>
</dbReference>
<keyword evidence="2" id="KW-0596">Phosphopantetheine</keyword>
<feature type="domain" description="Carrier" evidence="7">
    <location>
        <begin position="4136"/>
        <end position="4210"/>
    </location>
</feature>
<reference evidence="9" key="1">
    <citation type="journal article" date="2019" name="Int. J. Syst. Evol. Microbiol.">
        <title>The Global Catalogue of Microorganisms (GCM) 10K type strain sequencing project: providing services to taxonomists for standard genome sequencing and annotation.</title>
        <authorList>
            <consortium name="The Broad Institute Genomics Platform"/>
            <consortium name="The Broad Institute Genome Sequencing Center for Infectious Disease"/>
            <person name="Wu L."/>
            <person name="Ma J."/>
        </authorList>
    </citation>
    <scope>NUCLEOTIDE SEQUENCE [LARGE SCALE GENOMIC DNA]</scope>
    <source>
        <strain evidence="9">CGMCC 4.7645</strain>
    </source>
</reference>
<keyword evidence="3" id="KW-0597">Phosphoprotein</keyword>
<dbReference type="SUPFAM" id="SSF52777">
    <property type="entry name" value="CoA-dependent acyltransferases"/>
    <property type="match status" value="16"/>
</dbReference>
<dbReference type="Gene3D" id="3.40.50.12780">
    <property type="entry name" value="N-terminal domain of ligase-like"/>
    <property type="match status" value="1"/>
</dbReference>
<feature type="region of interest" description="Disordered" evidence="6">
    <location>
        <begin position="3157"/>
        <end position="3177"/>
    </location>
</feature>
<dbReference type="InterPro" id="IPR010060">
    <property type="entry name" value="NRPS_synth"/>
</dbReference>
<dbReference type="PROSITE" id="PS00455">
    <property type="entry name" value="AMP_BINDING"/>
    <property type="match status" value="6"/>
</dbReference>
<evidence type="ECO:0000256" key="1">
    <source>
        <dbReference type="ARBA" id="ARBA00001957"/>
    </source>
</evidence>
<dbReference type="InterPro" id="IPR000873">
    <property type="entry name" value="AMP-dep_synth/lig_dom"/>
</dbReference>
<evidence type="ECO:0000313" key="9">
    <source>
        <dbReference type="Proteomes" id="UP001597417"/>
    </source>
</evidence>
<feature type="domain" description="Carrier" evidence="7">
    <location>
        <begin position="3083"/>
        <end position="3158"/>
    </location>
</feature>
<dbReference type="InterPro" id="IPR001242">
    <property type="entry name" value="Condensation_dom"/>
</dbReference>
<gene>
    <name evidence="8" type="ORF">ACFSXZ_29850</name>
</gene>
<evidence type="ECO:0000256" key="2">
    <source>
        <dbReference type="ARBA" id="ARBA00022450"/>
    </source>
</evidence>
<dbReference type="EMBL" id="JBHUKR010000019">
    <property type="protein sequence ID" value="MFD2420538.1"/>
    <property type="molecule type" value="Genomic_DNA"/>
</dbReference>
<dbReference type="SUPFAM" id="SSF47336">
    <property type="entry name" value="ACP-like"/>
    <property type="match status" value="6"/>
</dbReference>
<dbReference type="PANTHER" id="PTHR45527">
    <property type="entry name" value="NONRIBOSOMAL PEPTIDE SYNTHETASE"/>
    <property type="match status" value="1"/>
</dbReference>
<dbReference type="Pfam" id="PF00501">
    <property type="entry name" value="AMP-binding"/>
    <property type="match status" value="6"/>
</dbReference>
<dbReference type="InterPro" id="IPR023213">
    <property type="entry name" value="CAT-like_dom_sf"/>
</dbReference>
<sequence length="7231" mass="785441">MTSEPLSTSKGTTWSDDRCLHELFAEWAVRTPNAVALVFGADRLTYAELDARANQVAQRLRRHEVGPHSLVGLCVERGIEFVVGLLGILKAGAAYVPLDPAYPAGRLAVVLADAAPSVVVTMASLEGRLPLGTMTLVRLDSDWTDIAELPATQPESAVTADSLACVLYTSGSTGTPKGVQTTHRATTRVVKGSDFVDFGAWHTWLQAAPISWDAAVFELWAALANGGVCVLQQGQRPDPDRIVELVDEHRVTAVFLSTSLFNLMIDEYSSVFARLRRVVFGGEVASGEHLRKALATFPRLRMVNAYGPVESMIFAATQEIGEDDLDGDQVPIGRAIANTRLHVLNDLLEPVPPGTTGELFIGGDGLAMGYCGRPEATAERFVASPFHPGERLYRTGDLALSRADGVLVVAGRVDDQVKIRGFRVEPGEVEAALTRHAAVARVAVVPRRDGGHRRLVAYVVPSAAKTDLDAGQLRAFLGESLPDYMIPSAIVTVDRLPLTPTGKLDRAALPAVDVGTQVSADYLAPRTPTERVLARVLAEILDVERVGVHDNFFELGGDSITAMLANARLQRTSDIRVSFQDFFSAPTVAGLAATARGNAERKADWDLAGAAPRLPSGEDEPAPMSFAQQRLWYLAELHPGDVTYHVPLALRLDGDVHQAALGAALTRLVARHESLRTTFDGIKGRGVQVVGAPFEVPIRKVELSGQEGLDEVLHAEIDQPFDLRGGPLVRALLVRQAPRTWLLLLTMHHIITDGWSMGVLAEELGTLYNAAARDLTGPAPVLPELPVRYKDFAMWQRDRLADPARDTQLEYWRRKLAGLTPLALPTDRARPAVWTSAGAEHRFTIPPDLTDALRELARTQESTLFAVLVAAADVVLARLSGQDDVAVGTVVAGRDRPDLQRLVGFFANTVILRSRVDPSLPFSGFLSEVTATVRGALAHSDTPFDRVVQALRPERAPGHNPLVQVVVVQQNAPMRPPEFAGLRTTVHPLRTRSVMFDLVIEFAEDEDGLHGVLRYSTDLFGSATVERMAALLGQVLTSVAAEPTTPITRLDPLPEKEGTRLETRPAVPTLARLFEAQARTHGDRIAVGRGVDELSYAELNAAANRFARVLVRAGVGPEDLVALLLPRTPEMVVAILGVLKAGAAFVPIDPAYPDARIDLILRDTQPATVVREGDATRAADALRREGNAASADLTDAERVAPHSEDNAAYVIYTSGSTGGPKGVVVSHRNVVRLFAETRQLFGFGPADVWTLFHSYAFDFSVWEMWGALLHGGRLVMVPTEVARSPEDLLRLLYRQRVTVLNQTPSAFNQLARVSDDLEPEGEFALRVVIFGGEKLDFSRLTGWLSRHPAGAPRLVNMYGITETTVHVTHQELDSGLVGSATASVIGTAIPGTHVHLLDSLLRPVPDGTEGEMYVAGPGVARGYLGRTGTTASRFVANPFGPPGSRMYRTGDLARRIDSRLEYLGRADDQVKIRGYRVEPGEVAAAMLDHPAVSDAVVLPRGEGEHTSLVAYVVVTGVGGLPAHELHAFASARLPGYLVPSAFVVVDQIPLTPNGKVDRAALPAPDRSREARPGHVAPGTAVEKALARIWGEVLGVDEVGTTDNFFELGGDSIVSLQVVSRARQVGLPLTAQHMLRAQTIAEVAAVMTEGAGTAATAQQGTVSGPVLLTPIQHWFFDHQRTAPEHHNQFVVMDVPDPIHREEFGAALRALVTHHDALRMRYDQVDGQWEQYDAATERGELVAYHDVRTRDEAAEDKVAEAARMAFNLSTGPLLRALVIERGPGRPTRLVLVAHHLVVDAVSWRVILADLDTAYRSLLDGAPVDLGVKTTSYQEWASRLAVHTLAGGFDGEVDYWAEVCGERAFTLPRDGTGPNDAASERAVTVRLGRADTERLLSVAPSAYRTRINDLLLTALSRVLAGWCGSESVLVDLEGHGREEILDSVHLDRTVGWFTTIFPVCLDVAVGGEWEEAITSVQRRLGEIPSRGVGYGALRYLAGHDRLSGAAAPPVSFNYLGRWDTDAAGTSRLGGRGFRIGLSGHPGRLRTHEVEVVGGVYAGELELTWTYSAHLHHEATISRLAEDFRTALLDVVAHCAEAVASERVVPDSHGETAPVVVDTCPLGPTQQGMLFHSLFQEDENVYQAQITFVLDGVTDPHLLAQAWQQVADAVPALRTALRWKDTAEPVQVVYDAVPIPVRHDDWTGLSATEQDERLKDLLASDRITGFDLAVPPLTRLVLARISPAAVRVVWTSHMALLDGWSTWQVLSEVCAAYARLTGTHPVAAPVRRRPYADYLRWLDRQDLEAVARHWRETLTGLNTTAMLPYDRSPGDSRHTLATEKIRFELPHDSTRRLEAVARANRLTLNTVVQGMWALMLARYSGGAEVVFGATVSGRSADLDGIESMLGVFVNTLPVRVTVEPGMPVAEWLRRLQDEQAEARRFEHLSLARIQAESGLPAGTSLFDSAVVFENYPTDERTVARHGLAIRDVSADETTNTPVDLTVYHQLCLSFVLSYDPTLFDESTVRSIAGHLTALLEQVATDLDRKVGELPMLTVAERQRVLVEWNDTDVPPPAWRSVVELFAEQVAAHPHATAVTFEDERLSYTELNSRANQVANLLRERGTGPEDPIGICVDRGLAMVTGILGILKAGATYVPLDPEYPPNRLAFMASDSGTRIVLTRSHLVDRLPDGVAFVCLDDDPDLARQPVRDVSVEIPPERLAYIIYTSGSTGEPKGVEIEHGNLFHIWHSWDVRYGLTELRPKIVSVAGISVDMFFTDIVRSLLFGGELFVCPTRTRNDPAGLLDLIDSTGATAIELVPTLATLVAREASRRGHGLESLRLFTLGSEGWRVPDCRALLAVTGRNTLVANAYGATECTVDATVFCPAEHELADFTFVPIGAPMANTRVYVLDQWGQPLPPGVPGELYIGGNGVARGYHNRAELTARRFVVASFGTGERLYRTGDRVRWLPTGDLEFLGRVDDQVKVRGFRIELGEVEAALLRHPGVAETVVVRKDDGNGSARLVAYVTAADQAAPDTSDLREFLGKSLPDYMVPSAFFVLAELPRTPNGKVDKQALPVRPDRPDLRNQFVPARTRTEAALADVVAEVLGIDRVGVTDNFFDLGGDSILSIRVVSRILAEHGVELTPRALFDCPTVGELAALVEGKDTSTDETGIPKAPRDGSPPPMSFAQQRLWFFDEFEPNHIDHNSYLVFRLQGDLDLGALRAALTGVVARHETLRTRFDAVDGRGVQLVMAAQGVDVPVADLSDVPVDQRDDRLSEVLLDELRTPFDLREGPPMRVLLVRTAPGEHVLVISAHHIVTDGWSMSLLASETGTLYDAALSEGTGSASASPALPPLPVQYVDFAVWQRNRLSDAVLAGQLSFWRRQLDGISPLELPTDRPRPAVRTSAGAVHRFTIASRLAGRLEELGRGHGASLFMVLTAAVEVLLARWSRQRDIAVGTVTSGRDRTDIERLIGCFVNTVVLRSDVDIAAPFTDFLASVRDTTLDAFANAEVPFERVVEALQPARDPSRHPLVQAMVVLQNAPATELSMTGMRVEELDVTTGVTDHELIVEFEPRPSGLVTSITYNRDLFDPDTIERLAAHLIRLLDAIVEDPSRPSALLPWMSDDERDQVLVRWNETSRPVPSGSVLTILAGHVGRAPDAVAVVAGDEELTYAGLDAWANALAHRLADLGVRPDQPVGVLLERSAELVVAVVAIAKAGGACLPLDVRAPAGRMRTQLAAAGVTILVTDRAYQGMAREIHSGHTLEVVPGTASVPPGPPPHPESLLSVLYTSGSTGTPKGVALRHRDVVALASDQRLSGHDRILLHSPPAFDAVTYEVWVPLLIGGTTVVAPPGDTDADLLRKVIGEHRVSAMWLTAGLFRLIAQEAPGSFTGLREIWTGGDVVPSAAVRRVLEACPGLCVVDGYGPTETTTFATSYPMRAPGEVPDVVPIGTPIDNVRTYVLDTALRPVPIGVAGELFIAGEGVARGYLNQPGQTAGRFVANPFGGPGDRMYRTGDVVRWKASGVLEFIGRDDGQVKIRGFRVELGEIEAALAAHPAVASVVTLVKEIGGQNRLVGYVVPGDGARPDPAELRTFLAERLASYMIPAAFVVLDELPVTANGKVDRRALPDPRTAPQPAADRVQPRNATEHALATVWSEVLQVSPVGVTDNFFELGGDSILSIQVASRARAAGLGITTKDIFLRQTIAELAEVAGSGVSATAPGLPPATGPMALTPIQRWFFANHPTEPQHFTMSLLYELDEDVSTESLRRAVDAVVRHHDGLRARFHQVHGEWRQRVAEHEEGTVFEVVHLWDVAGPAIEDFVRDRVRATQSGFDLSSGPLIRCTLFESGSENRPLLSLVAHHLVVDGVSWRILLADLDRAYRRIHRGETADLGTKTTSVRQWASRLVEHAVTGGFDADLDYWRAARPEGVAAVPADAAGANTVALEQSVTMSLDAESTGLLLRAVPRAYRTQINDVLLAALARALCRWTGGHRVCVRMEGHGREDLFDDIDLSGTVGWFTTNFPITVDIPESGTWAATIKSVKERLRSVPGKGLGYDALRYLGPPDWLGEGPQPEISFNYLGRFDAPAPADGIFRRRREVAAQDQHPGHGRMSLIDVVAMVENDRLGLELFYSSGLHRAETIRKLGEDIVAGLREIIRHCTSPDAGGRTPADFPLARLDQAAVDRLAGDGSLVEDIYPLSPMQAGMLFHSVLDTDGGAYFDQTTSVLSGVSDPRLFGQAWQRVVDRHPILRSGIVHEGLDEPMQVVWRAATVPVTYHDWSTMADGEYPAALARLLAADYALGLDLATPPLLRLTVMRLSADRVGMVLTTNHLLLDGWSFYQVFADVFACYRALADGAEPDIPGRPPFRNYLEWLSRQDMTAAAAYWRRTLAGITAPTRLPHDRPGARAHQARAESWLNTRLTAELTDELLAVAKHHRLTMNTLVQGAWALLLSRYSNDEEVVFGATVSGRPADVSDVDSMLGMMLNTLPVRVRVDGSRRAVDWLRELQAAQAEARQFGYVPLNQIQSYADLPPGVPLFESLVVFENYPVDEAGMAGQGVLFHDLELRNSSNFPLNIVVETRETLSLSVLHDSDLIDARTAARVADQLTASLAQFAYGIERPLAALRATNEMARQSTVDRRRTAAESTATRYVHECLAEHAVTRGDAVALVFGDDRMTYAELDARANQLARHLASLGVGRGTRVGLCVERGFPLVVGVLGILKAGGAYVPLDPDYPVERLAAIIAEVAAPVVVTRGEIWRPVSAGLTGADPRPVCLDDDWPVISSLPATEFRAPVTPDDVACVLFTSGSSGRPKGAESTHRAVSRVFFGDSDLRFGPDEVWLQSAPVSWDGFLLELFSALAHGGVCVLAPGQVPDPDVISELVPRHGITSVWLSSSLFNFMVEDNPGFFAFPRQVLTGGEIVSGPHALKVLEQFPDLRLVNVYGPVENTVFATTHRITAASCADGSHSPPVGRPVGGTRVFLLDRWLTEVPTGVAGEVYLAGDGLARGYANSPDLTAQRFVANPFEPGKRLYRTGDLVRRRPDGELEFVGRTDDQVKIRGYRVEPREVEAALVRHPGVAQAAVVARAAGGHQRLVAYVVLSPAEPGPDPAALRDYLGTRLPEYLIPPAFVTLDRLPLTANGKLDSDALPAWNTQLPERVDSGAPRNATEERLVRIWADVLGTEHAGVRDNFFELGGDSILAMRVTSRIHAEYGVKLSPRALFDTPTIAGIAGLLPDGGTPRGHALLEAAPRDEPVPLSFAQQRLWFLHQVDPASTEYNSYVALRIEGDLEVAALRTAVGRLVTRHESMRTSFMTVGGEGVQVVGPPQELPVPVTDLSGLTGADQEAELGRLLRAEAERPFDLSVAPLVRASLVRLGAAEHIFMLCMHHIVTDGWSMEILTAELGAYYRSATEGTPVALPEPAVRYADYAVWQRASSGSDSTIEQSAYWREQLAGLTPLELPTDRPRPPVRTTAGAVCEFEVPAPVRDRLRGLGLANDATLFMVLMAAAQVLFARYSRQRDVAVGTVTSGRERAELERVVGFFVNTLVIRSDVDPDRTFADFLADVRDTLLNAFANAELPFDRLVEQLQPDRDASRTPLIQAMVMLNPAHDRATLPGLRVAPARVPVTPALFDLALSFTDFDDRLVGEAMYNTDLFDADTIERLVGHLGVLLAAVADDPERPVSLLPLLTEPELRLFDEWNDTAVERPGRVIVHERVAAHAVSAPDRVAVTCQGSAITYAELDARANQLANYLIDHGVGSDAVVGVCLERSPEMIVGMLAVVKTGAAYLPLDPDYPPDRIAFILGDAAAPFVLIQHRLADRIRAPHTATLCLDTEWPSIERFPAAPPEVEVDPRDVAYVVYTSGSTGQPKGVLIEHRSLTELCLRHNEVYRIGPDDRAGQVAALGFDATVLELWPYLVAGARIDLPGPRDLLDARALVDWFVTAGTTACVLPTPRVDTVLDEPALARTSLRLILIGGDVLRRRPSADMRFRVINNYGPSEATVLATSGEVEPAGGPEDQRLPSIGRPVDNMRCHVLDAHRNPVPIGVPGELYLSGTGLARGYLGRPDLTEERFVRLPFGGGERAYRTGDLGRWRSDGTLEFVGRADDQVKIRGFRIELGEIEAALLRHESVAEAVVVAPERVGGGRRLVGYVVFADGVTGDIAAVRTHLAACLPAYMVPPTLVALPELPLDPNGKIARSVLAAREPDAPDRAAYVAPRSPVESTLVRIWTEVLGVDRVGVEDNFFELGGDSILSIQVVSRARENGIALSAGDMLACQTIAEQAQLPEVRSIAEAEQGRVTGAVPLTPIQRWFFAAHGERPDHFTMSVQYEIARDVDEPVLRKALAAVTDHHDGLRTRFAFSEGEWRQYVAPAEPHDVLTVEDLSAASPGEITHRIDRIALAAQSSLDLRHGPLIRAVLVRMPDGHRPRLFVTIHHLVVDVVSWSILVEDLDTAYRRIRAGEPIDLGRKTTSFQQWASKLHAHTEAGGLDDHVGHWREVAGSPATPLPVDRAGANTVASIRTVTVALDNEATEAFVRGVPGRYRARVNHVLLAALGRVLQQWTGGERVLVNLEGHGREDLFDDVDLSRTVGWFTTIFPVALNVPEGDWRGAVRTVSTQLRAVPAHGLSYGALRYLRGLDGPASTFAEHPVPGISFNYLGRRGAATKNDGLFGRLLDGAGRESAGEHRRVHLIDVTGGVVDGKLEFTWIYSQNTYDAETVERLAGQFADTLREIARNTFTS</sequence>
<feature type="domain" description="Carrier" evidence="7">
    <location>
        <begin position="6708"/>
        <end position="6782"/>
    </location>
</feature>
<dbReference type="SMART" id="SM01294">
    <property type="entry name" value="PKS_PP_betabranch"/>
    <property type="match status" value="2"/>
</dbReference>
<dbReference type="NCBIfam" id="TIGR01720">
    <property type="entry name" value="NRPS-para261"/>
    <property type="match status" value="3"/>
</dbReference>
<dbReference type="InterPro" id="IPR036736">
    <property type="entry name" value="ACP-like_sf"/>
</dbReference>
<dbReference type="CDD" id="cd17643">
    <property type="entry name" value="A_NRPS_Cytc1-like"/>
    <property type="match status" value="1"/>
</dbReference>
<keyword evidence="9" id="KW-1185">Reference proteome</keyword>
<feature type="domain" description="Carrier" evidence="7">
    <location>
        <begin position="524"/>
        <end position="599"/>
    </location>
</feature>
<dbReference type="Pfam" id="PF00550">
    <property type="entry name" value="PP-binding"/>
    <property type="match status" value="6"/>
</dbReference>
<dbReference type="CDD" id="cd12117">
    <property type="entry name" value="A_NRPS_Srf_like"/>
    <property type="match status" value="3"/>
</dbReference>
<dbReference type="SMART" id="SM00823">
    <property type="entry name" value="PKS_PP"/>
    <property type="match status" value="6"/>
</dbReference>
<dbReference type="Gene3D" id="3.30.559.30">
    <property type="entry name" value="Nonribosomal peptide synthetase, condensation domain"/>
    <property type="match status" value="8"/>
</dbReference>
<dbReference type="SUPFAM" id="SSF56801">
    <property type="entry name" value="Acetyl-CoA synthetase-like"/>
    <property type="match status" value="6"/>
</dbReference>
<dbReference type="InterPro" id="IPR010071">
    <property type="entry name" value="AA_adenyl_dom"/>
</dbReference>
<dbReference type="InterPro" id="IPR025110">
    <property type="entry name" value="AMP-bd_C"/>
</dbReference>
<dbReference type="PROSITE" id="PS50075">
    <property type="entry name" value="CARRIER"/>
    <property type="match status" value="6"/>
</dbReference>
<dbReference type="PANTHER" id="PTHR45527:SF14">
    <property type="entry name" value="PLIPASTATIN SYNTHASE SUBUNIT B"/>
    <property type="match status" value="1"/>
</dbReference>
<dbReference type="Proteomes" id="UP001597417">
    <property type="component" value="Unassembled WGS sequence"/>
</dbReference>
<dbReference type="InterPro" id="IPR006162">
    <property type="entry name" value="Ppantetheine_attach_site"/>
</dbReference>
<evidence type="ECO:0000259" key="7">
    <source>
        <dbReference type="PROSITE" id="PS50075"/>
    </source>
</evidence>
<dbReference type="NCBIfam" id="TIGR01733">
    <property type="entry name" value="AA-adenyl-dom"/>
    <property type="match status" value="6"/>
</dbReference>
<organism evidence="8 9">
    <name type="scientific">Amycolatopsis pigmentata</name>
    <dbReference type="NCBI Taxonomy" id="450801"/>
    <lineage>
        <taxon>Bacteria</taxon>
        <taxon>Bacillati</taxon>
        <taxon>Actinomycetota</taxon>
        <taxon>Actinomycetes</taxon>
        <taxon>Pseudonocardiales</taxon>
        <taxon>Pseudonocardiaceae</taxon>
        <taxon>Amycolatopsis</taxon>
    </lineage>
</organism>
<evidence type="ECO:0000256" key="4">
    <source>
        <dbReference type="ARBA" id="ARBA00022737"/>
    </source>
</evidence>
<dbReference type="Gene3D" id="1.10.1200.10">
    <property type="entry name" value="ACP-like"/>
    <property type="match status" value="6"/>
</dbReference>
<dbReference type="Gene3D" id="2.30.38.10">
    <property type="entry name" value="Luciferase, Domain 3"/>
    <property type="match status" value="5"/>
</dbReference>
<dbReference type="CDD" id="cd19531">
    <property type="entry name" value="LCL_NRPS-like"/>
    <property type="match status" value="3"/>
</dbReference>
<dbReference type="NCBIfam" id="NF003417">
    <property type="entry name" value="PRK04813.1"/>
    <property type="match status" value="6"/>
</dbReference>
<evidence type="ECO:0000256" key="5">
    <source>
        <dbReference type="ARBA" id="ARBA00023194"/>
    </source>
</evidence>
<keyword evidence="5" id="KW-0045">Antibiotic biosynthesis</keyword>
<comment type="caution">
    <text evidence="8">The sequence shown here is derived from an EMBL/GenBank/DDBJ whole genome shotgun (WGS) entry which is preliminary data.</text>
</comment>
<dbReference type="CDD" id="cd19534">
    <property type="entry name" value="E_NRPS"/>
    <property type="match status" value="3"/>
</dbReference>
<dbReference type="PROSITE" id="PS00012">
    <property type="entry name" value="PHOSPHOPANTETHEINE"/>
    <property type="match status" value="5"/>
</dbReference>
<dbReference type="InterPro" id="IPR009081">
    <property type="entry name" value="PP-bd_ACP"/>
</dbReference>
<proteinExistence type="predicted"/>
<evidence type="ECO:0000256" key="6">
    <source>
        <dbReference type="SAM" id="MobiDB-lite"/>
    </source>
</evidence>
<protein>
    <submittedName>
        <fullName evidence="8">Non-ribosomal peptide synthase/polyketide synthase</fullName>
    </submittedName>
</protein>
<dbReference type="CDD" id="cd05930">
    <property type="entry name" value="A_NRPS"/>
    <property type="match status" value="2"/>
</dbReference>
<dbReference type="Gene3D" id="3.30.300.30">
    <property type="match status" value="6"/>
</dbReference>
<feature type="region of interest" description="Disordered" evidence="6">
    <location>
        <begin position="4116"/>
        <end position="4138"/>
    </location>
</feature>
<dbReference type="Pfam" id="PF13193">
    <property type="entry name" value="AMP-binding_C"/>
    <property type="match status" value="6"/>
</dbReference>
<feature type="domain" description="Carrier" evidence="7">
    <location>
        <begin position="5656"/>
        <end position="5731"/>
    </location>
</feature>
<dbReference type="NCBIfam" id="NF004282">
    <property type="entry name" value="PRK05691.1"/>
    <property type="match status" value="5"/>
</dbReference>
<dbReference type="InterPro" id="IPR020845">
    <property type="entry name" value="AMP-binding_CS"/>
</dbReference>
<feature type="domain" description="Carrier" evidence="7">
    <location>
        <begin position="1576"/>
        <end position="1650"/>
    </location>
</feature>